<feature type="region of interest" description="Disordered" evidence="1">
    <location>
        <begin position="1"/>
        <end position="24"/>
    </location>
</feature>
<evidence type="ECO:0000256" key="1">
    <source>
        <dbReference type="SAM" id="MobiDB-lite"/>
    </source>
</evidence>
<feature type="compositionally biased region" description="Low complexity" evidence="1">
    <location>
        <begin position="10"/>
        <end position="22"/>
    </location>
</feature>
<proteinExistence type="predicted"/>
<evidence type="ECO:0000313" key="2">
    <source>
        <dbReference type="EMBL" id="KAK5785601.1"/>
    </source>
</evidence>
<protein>
    <submittedName>
        <fullName evidence="2">Uncharacterized protein</fullName>
    </submittedName>
</protein>
<keyword evidence="3" id="KW-1185">Reference proteome</keyword>
<name>A0ABR0N542_GOSAR</name>
<sequence>MPASLELPLSSAEWSKGSSSSSKNAAVLRKIGEDIAVAITKDKEEKNLNPRPDNPRKSLRRELTQNLYGLSVNTFTPNSLDCENPRLLSISTIEEYPAQLKETTAREDIELVGEMISGQINQIGMEFIIPAISSPSNKTKAQEQYNTNPPIETLMFIANLVEECLSIQKVTEQNKEKPVVSDDKPELTILYMTLVLS</sequence>
<accession>A0ABR0N542</accession>
<gene>
    <name evidence="2" type="ORF">PVK06_040203</name>
</gene>
<evidence type="ECO:0000313" key="3">
    <source>
        <dbReference type="Proteomes" id="UP001358586"/>
    </source>
</evidence>
<dbReference type="EMBL" id="JARKNE010000011">
    <property type="protein sequence ID" value="KAK5785601.1"/>
    <property type="molecule type" value="Genomic_DNA"/>
</dbReference>
<dbReference type="Proteomes" id="UP001358586">
    <property type="component" value="Chromosome 11"/>
</dbReference>
<organism evidence="2 3">
    <name type="scientific">Gossypium arboreum</name>
    <name type="common">Tree cotton</name>
    <name type="synonym">Gossypium nanking</name>
    <dbReference type="NCBI Taxonomy" id="29729"/>
    <lineage>
        <taxon>Eukaryota</taxon>
        <taxon>Viridiplantae</taxon>
        <taxon>Streptophyta</taxon>
        <taxon>Embryophyta</taxon>
        <taxon>Tracheophyta</taxon>
        <taxon>Spermatophyta</taxon>
        <taxon>Magnoliopsida</taxon>
        <taxon>eudicotyledons</taxon>
        <taxon>Gunneridae</taxon>
        <taxon>Pentapetalae</taxon>
        <taxon>rosids</taxon>
        <taxon>malvids</taxon>
        <taxon>Malvales</taxon>
        <taxon>Malvaceae</taxon>
        <taxon>Malvoideae</taxon>
        <taxon>Gossypium</taxon>
    </lineage>
</organism>
<reference evidence="2 3" key="1">
    <citation type="submission" date="2023-03" db="EMBL/GenBank/DDBJ databases">
        <title>WGS of Gossypium arboreum.</title>
        <authorList>
            <person name="Yu D."/>
        </authorList>
    </citation>
    <scope>NUCLEOTIDE SEQUENCE [LARGE SCALE GENOMIC DNA]</scope>
    <source>
        <tissue evidence="2">Leaf</tissue>
    </source>
</reference>
<comment type="caution">
    <text evidence="2">The sequence shown here is derived from an EMBL/GenBank/DDBJ whole genome shotgun (WGS) entry which is preliminary data.</text>
</comment>